<proteinExistence type="predicted"/>
<evidence type="ECO:0000256" key="12">
    <source>
        <dbReference type="SAM" id="Coils"/>
    </source>
</evidence>
<dbReference type="SUPFAM" id="SSF47384">
    <property type="entry name" value="Homodimeric domain of signal transducing histidine kinase"/>
    <property type="match status" value="1"/>
</dbReference>
<feature type="domain" description="Response regulatory" evidence="15">
    <location>
        <begin position="539"/>
        <end position="655"/>
    </location>
</feature>
<dbReference type="InterPro" id="IPR003661">
    <property type="entry name" value="HisK_dim/P_dom"/>
</dbReference>
<evidence type="ECO:0000256" key="4">
    <source>
        <dbReference type="ARBA" id="ARBA00022679"/>
    </source>
</evidence>
<gene>
    <name evidence="16" type="ORF">dnl_03090</name>
</gene>
<evidence type="ECO:0000259" key="14">
    <source>
        <dbReference type="PROSITE" id="PS50109"/>
    </source>
</evidence>
<feature type="coiled-coil region" evidence="12">
    <location>
        <begin position="252"/>
        <end position="293"/>
    </location>
</feature>
<evidence type="ECO:0000256" key="7">
    <source>
        <dbReference type="ARBA" id="ARBA00022840"/>
    </source>
</evidence>
<dbReference type="FunFam" id="1.10.287.130:FF:000002">
    <property type="entry name" value="Two-component osmosensing histidine kinase"/>
    <property type="match status" value="1"/>
</dbReference>
<dbReference type="CDD" id="cd16922">
    <property type="entry name" value="HATPase_EvgS-ArcB-TorS-like"/>
    <property type="match status" value="1"/>
</dbReference>
<evidence type="ECO:0000256" key="13">
    <source>
        <dbReference type="SAM" id="Phobius"/>
    </source>
</evidence>
<dbReference type="InterPro" id="IPR005467">
    <property type="entry name" value="His_kinase_dom"/>
</dbReference>
<dbReference type="EMBL" id="CP061799">
    <property type="protein sequence ID" value="QTA78098.1"/>
    <property type="molecule type" value="Genomic_DNA"/>
</dbReference>
<dbReference type="GO" id="GO:0000155">
    <property type="term" value="F:phosphorelay sensor kinase activity"/>
    <property type="evidence" value="ECO:0007669"/>
    <property type="project" value="InterPro"/>
</dbReference>
<dbReference type="Gene3D" id="1.10.287.130">
    <property type="match status" value="1"/>
</dbReference>
<evidence type="ECO:0000259" key="15">
    <source>
        <dbReference type="PROSITE" id="PS50110"/>
    </source>
</evidence>
<dbReference type="Pfam" id="PF02518">
    <property type="entry name" value="HATPase_c"/>
    <property type="match status" value="1"/>
</dbReference>
<dbReference type="InterPro" id="IPR001789">
    <property type="entry name" value="Sig_transdc_resp-reg_receiver"/>
</dbReference>
<dbReference type="PROSITE" id="PS50110">
    <property type="entry name" value="RESPONSE_REGULATORY"/>
    <property type="match status" value="1"/>
</dbReference>
<keyword evidence="8" id="KW-0902">Two-component regulatory system</keyword>
<keyword evidence="13" id="KW-1133">Transmembrane helix</keyword>
<dbReference type="Gene3D" id="3.30.565.10">
    <property type="entry name" value="Histidine kinase-like ATPase, C-terminal domain"/>
    <property type="match status" value="1"/>
</dbReference>
<keyword evidence="5" id="KW-0547">Nucleotide-binding</keyword>
<evidence type="ECO:0000256" key="9">
    <source>
        <dbReference type="ARBA" id="ARBA00064003"/>
    </source>
</evidence>
<dbReference type="Gene3D" id="6.10.340.10">
    <property type="match status" value="1"/>
</dbReference>
<dbReference type="InterPro" id="IPR003594">
    <property type="entry name" value="HATPase_dom"/>
</dbReference>
<evidence type="ECO:0000313" key="16">
    <source>
        <dbReference type="EMBL" id="QTA78098.1"/>
    </source>
</evidence>
<evidence type="ECO:0000313" key="17">
    <source>
        <dbReference type="Proteomes" id="UP000663720"/>
    </source>
</evidence>
<dbReference type="RefSeq" id="WP_207689999.1">
    <property type="nucleotide sequence ID" value="NZ_CP061799.1"/>
</dbReference>
<dbReference type="SUPFAM" id="SSF52172">
    <property type="entry name" value="CheY-like"/>
    <property type="match status" value="1"/>
</dbReference>
<evidence type="ECO:0000256" key="2">
    <source>
        <dbReference type="ARBA" id="ARBA00012438"/>
    </source>
</evidence>
<feature type="modified residue" description="4-aspartylphosphate" evidence="11">
    <location>
        <position position="588"/>
    </location>
</feature>
<dbReference type="Pfam" id="PF17152">
    <property type="entry name" value="CHASE8"/>
    <property type="match status" value="1"/>
</dbReference>
<dbReference type="PANTHER" id="PTHR45339">
    <property type="entry name" value="HYBRID SIGNAL TRANSDUCTION HISTIDINE KINASE J"/>
    <property type="match status" value="1"/>
</dbReference>
<dbReference type="SMART" id="SM00448">
    <property type="entry name" value="REC"/>
    <property type="match status" value="1"/>
</dbReference>
<keyword evidence="6 16" id="KW-0418">Kinase</keyword>
<reference evidence="16" key="1">
    <citation type="journal article" date="2021" name="Microb. Physiol.">
        <title>Proteogenomic Insights into the Physiology of Marine, Sulfate-Reducing, Filamentous Desulfonema limicola and Desulfonema magnum.</title>
        <authorList>
            <person name="Schnaars V."/>
            <person name="Wohlbrand L."/>
            <person name="Scheve S."/>
            <person name="Hinrichs C."/>
            <person name="Reinhardt R."/>
            <person name="Rabus R."/>
        </authorList>
    </citation>
    <scope>NUCLEOTIDE SEQUENCE</scope>
    <source>
        <strain evidence="16">5ac10</strain>
    </source>
</reference>
<dbReference type="PRINTS" id="PR00344">
    <property type="entry name" value="BCTRLSENSOR"/>
</dbReference>
<dbReference type="InterPro" id="IPR036097">
    <property type="entry name" value="HisK_dim/P_sf"/>
</dbReference>
<keyword evidence="7" id="KW-0067">ATP-binding</keyword>
<dbReference type="InterPro" id="IPR004358">
    <property type="entry name" value="Sig_transdc_His_kin-like_C"/>
</dbReference>
<dbReference type="KEGG" id="dli:dnl_03090"/>
<accession>A0A975B3H7</accession>
<dbReference type="FunFam" id="3.30.565.10:FF:000010">
    <property type="entry name" value="Sensor histidine kinase RcsC"/>
    <property type="match status" value="1"/>
</dbReference>
<protein>
    <recommendedName>
        <fullName evidence="10">Sensory/regulatory protein RpfC</fullName>
        <ecNumber evidence="2">2.7.13.3</ecNumber>
    </recommendedName>
</protein>
<dbReference type="InterPro" id="IPR011006">
    <property type="entry name" value="CheY-like_superfamily"/>
</dbReference>
<dbReference type="PROSITE" id="PS50109">
    <property type="entry name" value="HIS_KIN"/>
    <property type="match status" value="1"/>
</dbReference>
<evidence type="ECO:0000256" key="8">
    <source>
        <dbReference type="ARBA" id="ARBA00023012"/>
    </source>
</evidence>
<dbReference type="AlphaFoldDB" id="A0A975B3H7"/>
<dbReference type="PANTHER" id="PTHR45339:SF1">
    <property type="entry name" value="HYBRID SIGNAL TRANSDUCTION HISTIDINE KINASE J"/>
    <property type="match status" value="1"/>
</dbReference>
<sequence>MRIINFFKSLFFNKSIKYKIILMIVATSAISVTFACSVLIINELIAIRKLVSHDMAINADIVAINSQAPIYFQDNEAARITLSALKANPDVISACIFTGNTIFSRYIRENNMENMPDLFPSDIRPDGLYYEKSSLRLHAFKTIFFKNNPIGNLYILTDLSRLHMYISWYFILAALIILFSTFIAFILSSKFHQFISCPLINLVGTVKDITIEKNYNIRAKKYDNDEIGVLIDGFNRMLCEVEKRDLELEMHRENLEEEVAQRTREIVEVNNSLTQLNQELIKEKQKADVANAAKSEFLANISHELRTPLNGILGYTQILKKNRNLSDKDLNQINIIHQSGEHLLRMINDILDISKIEANKMEINNTEINFHDFLKDTVSIAEIKAEQKGIGFQFDRDSRLPQWVSGDEKRIRQVLFNLLSNAIKFTDRGGVIFRVFRKKTKIRFEIQDTGPGISEHDFETIFSPFQQVGDVKRKVEGTGLGLAITLKLITMMNGELKFKSAVGRGSTFWFELELEELEKHDEKVFQEREISGFKSSECKMLVIDDVEKNRSFLKDAMQPIGFEIFEADNGSSGIDMAVQVKPDIILMDLMMPEMDGFEAARQIRRIPEIKDTIIISVSASAMSKARERSLDAGCNDHITKPVRINSLLERIRKYLNIEWIYEDESHKEKSHSLEKCIVLPPVEILSPLAEMAKKGDVAGIRKWAQELEDNDGRYKCFKEKLEQLAKNFLINDIEKMIMQHMEALKYGKQ</sequence>
<keyword evidence="3 11" id="KW-0597">Phosphoprotein</keyword>
<dbReference type="SUPFAM" id="SSF55874">
    <property type="entry name" value="ATPase domain of HSP90 chaperone/DNA topoisomerase II/histidine kinase"/>
    <property type="match status" value="1"/>
</dbReference>
<feature type="transmembrane region" description="Helical" evidence="13">
    <location>
        <begin position="20"/>
        <end position="41"/>
    </location>
</feature>
<dbReference type="Proteomes" id="UP000663720">
    <property type="component" value="Chromosome"/>
</dbReference>
<dbReference type="Pfam" id="PF00512">
    <property type="entry name" value="HisKA"/>
    <property type="match status" value="1"/>
</dbReference>
<evidence type="ECO:0000256" key="3">
    <source>
        <dbReference type="ARBA" id="ARBA00022553"/>
    </source>
</evidence>
<dbReference type="CDD" id="cd06225">
    <property type="entry name" value="HAMP"/>
    <property type="match status" value="1"/>
</dbReference>
<name>A0A975B3H7_9BACT</name>
<comment type="subunit">
    <text evidence="9">At low DSF concentrations, interacts with RpfF.</text>
</comment>
<evidence type="ECO:0000256" key="10">
    <source>
        <dbReference type="ARBA" id="ARBA00068150"/>
    </source>
</evidence>
<dbReference type="SMART" id="SM00388">
    <property type="entry name" value="HisKA"/>
    <property type="match status" value="1"/>
</dbReference>
<dbReference type="InterPro" id="IPR033417">
    <property type="entry name" value="CHASE8"/>
</dbReference>
<keyword evidence="4" id="KW-0808">Transferase</keyword>
<keyword evidence="13" id="KW-0472">Membrane</keyword>
<evidence type="ECO:0000256" key="5">
    <source>
        <dbReference type="ARBA" id="ARBA00022741"/>
    </source>
</evidence>
<comment type="catalytic activity">
    <reaction evidence="1">
        <text>ATP + protein L-histidine = ADP + protein N-phospho-L-histidine.</text>
        <dbReference type="EC" id="2.7.13.3"/>
    </reaction>
</comment>
<feature type="domain" description="Histidine kinase" evidence="14">
    <location>
        <begin position="300"/>
        <end position="516"/>
    </location>
</feature>
<keyword evidence="12" id="KW-0175">Coiled coil</keyword>
<keyword evidence="13" id="KW-0812">Transmembrane</keyword>
<dbReference type="Pfam" id="PF00072">
    <property type="entry name" value="Response_reg"/>
    <property type="match status" value="1"/>
</dbReference>
<dbReference type="InterPro" id="IPR036890">
    <property type="entry name" value="HATPase_C_sf"/>
</dbReference>
<dbReference type="CDD" id="cd00082">
    <property type="entry name" value="HisKA"/>
    <property type="match status" value="1"/>
</dbReference>
<keyword evidence="17" id="KW-1185">Reference proteome</keyword>
<dbReference type="Gene3D" id="3.40.50.2300">
    <property type="match status" value="1"/>
</dbReference>
<organism evidence="16 17">
    <name type="scientific">Desulfonema limicola</name>
    <dbReference type="NCBI Taxonomy" id="45656"/>
    <lineage>
        <taxon>Bacteria</taxon>
        <taxon>Pseudomonadati</taxon>
        <taxon>Thermodesulfobacteriota</taxon>
        <taxon>Desulfobacteria</taxon>
        <taxon>Desulfobacterales</taxon>
        <taxon>Desulfococcaceae</taxon>
        <taxon>Desulfonema</taxon>
    </lineage>
</organism>
<dbReference type="EC" id="2.7.13.3" evidence="2"/>
<evidence type="ECO:0000256" key="1">
    <source>
        <dbReference type="ARBA" id="ARBA00000085"/>
    </source>
</evidence>
<evidence type="ECO:0000256" key="11">
    <source>
        <dbReference type="PROSITE-ProRule" id="PRU00169"/>
    </source>
</evidence>
<dbReference type="GO" id="GO:0005524">
    <property type="term" value="F:ATP binding"/>
    <property type="evidence" value="ECO:0007669"/>
    <property type="project" value="UniProtKB-KW"/>
</dbReference>
<feature type="transmembrane region" description="Helical" evidence="13">
    <location>
        <begin position="166"/>
        <end position="187"/>
    </location>
</feature>
<evidence type="ECO:0000256" key="6">
    <source>
        <dbReference type="ARBA" id="ARBA00022777"/>
    </source>
</evidence>
<dbReference type="SMART" id="SM00387">
    <property type="entry name" value="HATPase_c"/>
    <property type="match status" value="1"/>
</dbReference>